<evidence type="ECO:0000313" key="1">
    <source>
        <dbReference type="EMBL" id="RDW84193.1"/>
    </source>
</evidence>
<dbReference type="GeneID" id="38114889"/>
<sequence>MASRTNKTFAIQDLPPELVDLTASFLNRTDVTSLRQTCHYVNNSTIPSFARKTLTNIETDLSGKELEYFENLAKDSRLAPYVKKVFIKKASSKTNELGKGSVWERETKGCLIMQQSVVQRWYDAFQSLPNCQYFHFFKFRDESDKVTEPLTLGDAITMFLTFCAKLDRPIMEFHIMNIGTHSGDEAADVLDLRGLSMDPVLMPGFKKVWSTVENLTLGHKLVKSSSVPGADFDLALLQNTSRLKELTINLEGDGGAGMFARLAAIDHSFQLETLSIQDTFGIRGEDLRAFLAQHRSTLQELKFNFTNLKQDGWKDTLFFLAETSFPKLKSLMMFYISEGSPTDTHYIEFPGLEDRAAVVDDGTSSSINTVNTGVWDGPTRPVYAKYEGPKMNVACRKLAAAAAIFSPYD</sequence>
<dbReference type="RefSeq" id="XP_026605531.1">
    <property type="nucleotide sequence ID" value="XM_026746535.1"/>
</dbReference>
<protein>
    <recommendedName>
        <fullName evidence="3">F-box domain-containing protein</fullName>
    </recommendedName>
</protein>
<evidence type="ECO:0008006" key="3">
    <source>
        <dbReference type="Google" id="ProtNLM"/>
    </source>
</evidence>
<dbReference type="SUPFAM" id="SSF52047">
    <property type="entry name" value="RNI-like"/>
    <property type="match status" value="1"/>
</dbReference>
<proteinExistence type="predicted"/>
<comment type="caution">
    <text evidence="1">The sequence shown here is derived from an EMBL/GenBank/DDBJ whole genome shotgun (WGS) entry which is preliminary data.</text>
</comment>
<accession>A0A3D8SD09</accession>
<dbReference type="InterPro" id="IPR032675">
    <property type="entry name" value="LRR_dom_sf"/>
</dbReference>
<dbReference type="AlphaFoldDB" id="A0A3D8SD09"/>
<name>A0A3D8SD09_9EURO</name>
<evidence type="ECO:0000313" key="2">
    <source>
        <dbReference type="Proteomes" id="UP000256690"/>
    </source>
</evidence>
<dbReference type="Gene3D" id="3.80.10.10">
    <property type="entry name" value="Ribonuclease Inhibitor"/>
    <property type="match status" value="1"/>
</dbReference>
<reference evidence="1 2" key="1">
    <citation type="journal article" date="2018" name="IMA Fungus">
        <title>IMA Genome-F 9: Draft genome sequence of Annulohypoxylon stygium, Aspergillus mulundensis, Berkeleyomyces basicola (syn. Thielaviopsis basicola), Ceratocystis smalleyi, two Cercospora beticola strains, Coleophoma cylindrospora, Fusarium fracticaudum, Phialophora cf. hyalina, and Morchella septimelata.</title>
        <authorList>
            <person name="Wingfield B.D."/>
            <person name="Bills G.F."/>
            <person name="Dong Y."/>
            <person name="Huang W."/>
            <person name="Nel W.J."/>
            <person name="Swalarsk-Parry B.S."/>
            <person name="Vaghefi N."/>
            <person name="Wilken P.M."/>
            <person name="An Z."/>
            <person name="de Beer Z.W."/>
            <person name="De Vos L."/>
            <person name="Chen L."/>
            <person name="Duong T.A."/>
            <person name="Gao Y."/>
            <person name="Hammerbacher A."/>
            <person name="Kikkert J.R."/>
            <person name="Li Y."/>
            <person name="Li H."/>
            <person name="Li K."/>
            <person name="Li Q."/>
            <person name="Liu X."/>
            <person name="Ma X."/>
            <person name="Naidoo K."/>
            <person name="Pethybridge S.J."/>
            <person name="Sun J."/>
            <person name="Steenkamp E.T."/>
            <person name="van der Nest M.A."/>
            <person name="van Wyk S."/>
            <person name="Wingfield M.J."/>
            <person name="Xiong C."/>
            <person name="Yue Q."/>
            <person name="Zhang X."/>
        </authorList>
    </citation>
    <scope>NUCLEOTIDE SEQUENCE [LARGE SCALE GENOMIC DNA]</scope>
    <source>
        <strain evidence="1 2">DSM 5745</strain>
    </source>
</reference>
<dbReference type="Proteomes" id="UP000256690">
    <property type="component" value="Unassembled WGS sequence"/>
</dbReference>
<organism evidence="1 2">
    <name type="scientific">Aspergillus mulundensis</name>
    <dbReference type="NCBI Taxonomy" id="1810919"/>
    <lineage>
        <taxon>Eukaryota</taxon>
        <taxon>Fungi</taxon>
        <taxon>Dikarya</taxon>
        <taxon>Ascomycota</taxon>
        <taxon>Pezizomycotina</taxon>
        <taxon>Eurotiomycetes</taxon>
        <taxon>Eurotiomycetidae</taxon>
        <taxon>Eurotiales</taxon>
        <taxon>Aspergillaceae</taxon>
        <taxon>Aspergillus</taxon>
        <taxon>Aspergillus subgen. Nidulantes</taxon>
    </lineage>
</organism>
<gene>
    <name evidence="1" type="ORF">DSM5745_04519</name>
</gene>
<dbReference type="EMBL" id="PVWQ01000004">
    <property type="protein sequence ID" value="RDW84193.1"/>
    <property type="molecule type" value="Genomic_DNA"/>
</dbReference>
<keyword evidence="2" id="KW-1185">Reference proteome</keyword>
<dbReference type="OrthoDB" id="4402051at2759"/>